<organism evidence="2 3">
    <name type="scientific">Paramecium tetraurelia</name>
    <dbReference type="NCBI Taxonomy" id="5888"/>
    <lineage>
        <taxon>Eukaryota</taxon>
        <taxon>Sar</taxon>
        <taxon>Alveolata</taxon>
        <taxon>Ciliophora</taxon>
        <taxon>Intramacronucleata</taxon>
        <taxon>Oligohymenophorea</taxon>
        <taxon>Peniculida</taxon>
        <taxon>Parameciidae</taxon>
        <taxon>Paramecium</taxon>
    </lineage>
</organism>
<dbReference type="InParanoid" id="A0DHZ8"/>
<dbReference type="AlphaFoldDB" id="A0DHZ8"/>
<keyword evidence="1" id="KW-0472">Membrane</keyword>
<evidence type="ECO:0000313" key="3">
    <source>
        <dbReference type="Proteomes" id="UP000000600"/>
    </source>
</evidence>
<dbReference type="EMBL" id="CT868441">
    <property type="protein sequence ID" value="CAK82665.1"/>
    <property type="molecule type" value="Genomic_DNA"/>
</dbReference>
<dbReference type="RefSeq" id="XP_001450062.1">
    <property type="nucleotide sequence ID" value="XM_001450025.1"/>
</dbReference>
<dbReference type="InterPro" id="IPR051413">
    <property type="entry name" value="K/Na_HCN_channel"/>
</dbReference>
<evidence type="ECO:0008006" key="4">
    <source>
        <dbReference type="Google" id="ProtNLM"/>
    </source>
</evidence>
<dbReference type="OrthoDB" id="10447493at2759"/>
<evidence type="ECO:0000256" key="1">
    <source>
        <dbReference type="SAM" id="Phobius"/>
    </source>
</evidence>
<dbReference type="PANTHER" id="PTHR45689:SF5">
    <property type="entry name" value="I[[H]] CHANNEL, ISOFORM E"/>
    <property type="match status" value="1"/>
</dbReference>
<dbReference type="STRING" id="5888.A0DHZ8"/>
<dbReference type="HOGENOM" id="CLU_1096050_0_0_1"/>
<keyword evidence="1" id="KW-0812">Transmembrane</keyword>
<dbReference type="Proteomes" id="UP000000600">
    <property type="component" value="Unassembled WGS sequence"/>
</dbReference>
<accession>A0DHZ8</accession>
<gene>
    <name evidence="2" type="ORF">GSPATT00017036001</name>
</gene>
<reference evidence="2 3" key="1">
    <citation type="journal article" date="2006" name="Nature">
        <title>Global trends of whole-genome duplications revealed by the ciliate Paramecium tetraurelia.</title>
        <authorList>
            <consortium name="Genoscope"/>
            <person name="Aury J.-M."/>
            <person name="Jaillon O."/>
            <person name="Duret L."/>
            <person name="Noel B."/>
            <person name="Jubin C."/>
            <person name="Porcel B.M."/>
            <person name="Segurens B."/>
            <person name="Daubin V."/>
            <person name="Anthouard V."/>
            <person name="Aiach N."/>
            <person name="Arnaiz O."/>
            <person name="Billaut A."/>
            <person name="Beisson J."/>
            <person name="Blanc I."/>
            <person name="Bouhouche K."/>
            <person name="Camara F."/>
            <person name="Duharcourt S."/>
            <person name="Guigo R."/>
            <person name="Gogendeau D."/>
            <person name="Katinka M."/>
            <person name="Keller A.-M."/>
            <person name="Kissmehl R."/>
            <person name="Klotz C."/>
            <person name="Koll F."/>
            <person name="Le Moue A."/>
            <person name="Lepere C."/>
            <person name="Malinsky S."/>
            <person name="Nowacki M."/>
            <person name="Nowak J.K."/>
            <person name="Plattner H."/>
            <person name="Poulain J."/>
            <person name="Ruiz F."/>
            <person name="Serrano V."/>
            <person name="Zagulski M."/>
            <person name="Dessen P."/>
            <person name="Betermier M."/>
            <person name="Weissenbach J."/>
            <person name="Scarpelli C."/>
            <person name="Schachter V."/>
            <person name="Sperling L."/>
            <person name="Meyer E."/>
            <person name="Cohen J."/>
            <person name="Wincker P."/>
        </authorList>
    </citation>
    <scope>NUCLEOTIDE SEQUENCE [LARGE SCALE GENOMIC DNA]</scope>
    <source>
        <strain evidence="2 3">Stock d4-2</strain>
    </source>
</reference>
<feature type="transmembrane region" description="Helical" evidence="1">
    <location>
        <begin position="184"/>
        <end position="206"/>
    </location>
</feature>
<keyword evidence="1" id="KW-1133">Transmembrane helix</keyword>
<dbReference type="KEGG" id="ptm:GSPATT00017036001"/>
<dbReference type="PANTHER" id="PTHR45689">
    <property type="entry name" value="I[[H]] CHANNEL, ISOFORM E"/>
    <property type="match status" value="1"/>
</dbReference>
<dbReference type="GeneID" id="5035847"/>
<name>A0DHZ8_PARTE</name>
<dbReference type="OMA" id="DSPIFCT"/>
<keyword evidence="3" id="KW-1185">Reference proteome</keyword>
<evidence type="ECO:0000313" key="2">
    <source>
        <dbReference type="EMBL" id="CAK82665.1"/>
    </source>
</evidence>
<proteinExistence type="predicted"/>
<feature type="transmembrane region" description="Helical" evidence="1">
    <location>
        <begin position="143"/>
        <end position="164"/>
    </location>
</feature>
<sequence>MSQHSLEGDFKGPIPFLLSSRIGLQDGDLQPQSSSSLNAQSPRLFLSSQSNLHKKLNVLSASIEIECPVNVKPNFMKLIVAKSIQNNFIKNLINRSYVRQLHQLTQYQISQLDDLQFSIEKTEVNKNQQIFGFINVFTPHSKFLIFWNLFQIITYLVIFFWLPFKISFEIYHLSQLYTEQDSLTVEIILMAILALDIAVGMNIAFIDKGQLIKDRQKVILNYFQKNAFVDLVQIHKLFSWCLLELQQFSFLCPI</sequence>
<protein>
    <recommendedName>
        <fullName evidence="4">Transmembrane protein</fullName>
    </recommendedName>
</protein>